<comment type="similarity">
    <text evidence="14">Belongs to the glycosyl hydrolase 1 family. Klotho subfamily.</text>
</comment>
<dbReference type="Pfam" id="PF00232">
    <property type="entry name" value="Glyco_hydro_1"/>
    <property type="match status" value="1"/>
</dbReference>
<dbReference type="InParanoid" id="H2YEU8"/>
<dbReference type="GeneTree" id="ENSGT00940000166747"/>
<evidence type="ECO:0000256" key="17">
    <source>
        <dbReference type="ARBA" id="ARBA00081896"/>
    </source>
</evidence>
<comment type="catalytic activity">
    <reaction evidence="11">
        <text>a beta-D-xylosyl-(1&lt;-&gt;1')-N-acylsphing-4-enine + cholesterol = cholesteryl 3-beta-D-xyloside + an N-acylsphing-4-enine</text>
        <dbReference type="Rhea" id="RHEA:70239"/>
        <dbReference type="ChEBI" id="CHEBI:16113"/>
        <dbReference type="ChEBI" id="CHEBI:52639"/>
        <dbReference type="ChEBI" id="CHEBI:189067"/>
        <dbReference type="ChEBI" id="CHEBI:189068"/>
    </reaction>
    <physiologicalReaction direction="left-to-right" evidence="11">
        <dbReference type="Rhea" id="RHEA:70240"/>
    </physiologicalReaction>
    <physiologicalReaction direction="right-to-left" evidence="11">
        <dbReference type="Rhea" id="RHEA:70241"/>
    </physiologicalReaction>
</comment>
<comment type="catalytic activity">
    <reaction evidence="13">
        <text>beta-D-glucosyl-(1&lt;-&gt;1)-sphing-4-enine + H2O = sphing-4-enine + D-glucose</text>
        <dbReference type="Rhea" id="RHEA:59288"/>
        <dbReference type="ChEBI" id="CHEBI:4167"/>
        <dbReference type="ChEBI" id="CHEBI:15377"/>
        <dbReference type="ChEBI" id="CHEBI:57756"/>
        <dbReference type="ChEBI" id="CHEBI:83992"/>
    </reaction>
    <physiologicalReaction direction="left-to-right" evidence="13">
        <dbReference type="Rhea" id="RHEA:59289"/>
    </physiologicalReaction>
</comment>
<dbReference type="InterPro" id="IPR033132">
    <property type="entry name" value="GH_1_N_CS"/>
</dbReference>
<evidence type="ECO:0000256" key="1">
    <source>
        <dbReference type="ARBA" id="ARBA00000448"/>
    </source>
</evidence>
<dbReference type="AlphaFoldDB" id="H2YEU8"/>
<evidence type="ECO:0000256" key="9">
    <source>
        <dbReference type="ARBA" id="ARBA00048813"/>
    </source>
</evidence>
<evidence type="ECO:0000256" key="2">
    <source>
        <dbReference type="ARBA" id="ARBA00001013"/>
    </source>
</evidence>
<dbReference type="Proteomes" id="UP000007875">
    <property type="component" value="Unassembled WGS sequence"/>
</dbReference>
<dbReference type="GO" id="GO:0016052">
    <property type="term" value="P:carbohydrate catabolic process"/>
    <property type="evidence" value="ECO:0007669"/>
    <property type="project" value="UniProtKB-ARBA"/>
</dbReference>
<sequence>FRKDFMWGAATASYQIEGAWDKDGKGQSIWDTYAHTEGAIEDGTNGDITCDTYHKYLEDIKMLKRLKATHYRFSLSWSRLLPTADSSAPNAAGVAFYNKFIDGLLANNIKPCVTLYHWDLPQCVQDKGGWQSEDVVEKFKEYADFCFSQFGDRVKLWVTINEPHVQCGFGFGMGIHAPGIKGQFSPIYHTDPMNACYQVSRTMLLSHAHTYRMYSSKYRAKQNGLISITLNSDWCEPKDPSNPDHVKAAQFYIDATLGWFAHPIFKDGDYPDSMKEHILEMSKAQGLKNSRLPVLSEQEKNLIKGTYDFFGLNHYTTRLAEQITDETQAFAIHPDMPSFVYPDPSWERAGNDRLPIGSEWLFIVPTGLRKLLNYISKTYGDPSIIITENGCSTKHSVNNPGDTKQLEDEQRCRFITSYLNEALKAHLLDGVDLRGYFLWTLMDNFEWAAGYTERFGLYHVDFEDPARTRTPRKSAATFTKIIEE</sequence>
<dbReference type="SUPFAM" id="SSF51445">
    <property type="entry name" value="(Trans)glycosidases"/>
    <property type="match status" value="1"/>
</dbReference>
<evidence type="ECO:0000256" key="4">
    <source>
        <dbReference type="ARBA" id="ARBA00012658"/>
    </source>
</evidence>
<dbReference type="GO" id="GO:0004336">
    <property type="term" value="F:galactosylceramidase activity"/>
    <property type="evidence" value="ECO:0007669"/>
    <property type="project" value="UniProtKB-EC"/>
</dbReference>
<keyword evidence="20" id="KW-1185">Reference proteome</keyword>
<comment type="catalytic activity">
    <reaction evidence="1">
        <text>Hydrolysis of terminal, non-reducing beta-D-glucosyl residues with release of beta-D-glucose.</text>
        <dbReference type="EC" id="3.2.1.21"/>
    </reaction>
</comment>
<dbReference type="PRINTS" id="PR00131">
    <property type="entry name" value="GLHYDRLASE1"/>
</dbReference>
<evidence type="ECO:0000256" key="13">
    <source>
        <dbReference type="ARBA" id="ARBA00052085"/>
    </source>
</evidence>
<evidence type="ECO:0000256" key="16">
    <source>
        <dbReference type="ARBA" id="ARBA00079026"/>
    </source>
</evidence>
<evidence type="ECO:0000256" key="14">
    <source>
        <dbReference type="ARBA" id="ARBA00060858"/>
    </source>
</evidence>
<dbReference type="InterPro" id="IPR001360">
    <property type="entry name" value="Glyco_hydro_1"/>
</dbReference>
<dbReference type="Gene3D" id="3.20.20.80">
    <property type="entry name" value="Glycosidases"/>
    <property type="match status" value="1"/>
</dbReference>
<comment type="catalytic activity">
    <reaction evidence="9">
        <text>beta-D-galactosyl-(1&lt;-&gt;1)-sphing-4-enine + H2O = sphing-4-enine + D-galactose</text>
        <dbReference type="Rhea" id="RHEA:43908"/>
        <dbReference type="ChEBI" id="CHEBI:4139"/>
        <dbReference type="ChEBI" id="CHEBI:15377"/>
        <dbReference type="ChEBI" id="CHEBI:57756"/>
        <dbReference type="ChEBI" id="CHEBI:57934"/>
    </reaction>
    <physiologicalReaction direction="left-to-right" evidence="9">
        <dbReference type="Rhea" id="RHEA:43909"/>
    </physiologicalReaction>
</comment>
<evidence type="ECO:0000256" key="3">
    <source>
        <dbReference type="ARBA" id="ARBA00012657"/>
    </source>
</evidence>
<comment type="catalytic activity">
    <reaction evidence="2">
        <text>a beta-D-glucosyl-(1&lt;-&gt;1')-N-acylsphing-4-enine + H2O = an N-acylsphing-4-enine + D-glucose</text>
        <dbReference type="Rhea" id="RHEA:13269"/>
        <dbReference type="ChEBI" id="CHEBI:4167"/>
        <dbReference type="ChEBI" id="CHEBI:15377"/>
        <dbReference type="ChEBI" id="CHEBI:22801"/>
        <dbReference type="ChEBI" id="CHEBI:52639"/>
        <dbReference type="EC" id="3.2.1.45"/>
    </reaction>
    <physiologicalReaction direction="left-to-right" evidence="2">
        <dbReference type="Rhea" id="RHEA:13270"/>
    </physiologicalReaction>
</comment>
<dbReference type="STRING" id="51511.ENSCSAVP00000003846"/>
<evidence type="ECO:0000256" key="8">
    <source>
        <dbReference type="ARBA" id="ARBA00033698"/>
    </source>
</evidence>
<evidence type="ECO:0000256" key="6">
    <source>
        <dbReference type="ARBA" id="ARBA00022801"/>
    </source>
</evidence>
<reference evidence="19" key="2">
    <citation type="submission" date="2025-08" db="UniProtKB">
        <authorList>
            <consortium name="Ensembl"/>
        </authorList>
    </citation>
    <scope>IDENTIFICATION</scope>
</reference>
<proteinExistence type="inferred from homology"/>
<evidence type="ECO:0000313" key="20">
    <source>
        <dbReference type="Proteomes" id="UP000007875"/>
    </source>
</evidence>
<evidence type="ECO:0000256" key="7">
    <source>
        <dbReference type="ARBA" id="ARBA00023295"/>
    </source>
</evidence>
<organism evidence="19 20">
    <name type="scientific">Ciona savignyi</name>
    <name type="common">Pacific transparent sea squirt</name>
    <dbReference type="NCBI Taxonomy" id="51511"/>
    <lineage>
        <taxon>Eukaryota</taxon>
        <taxon>Metazoa</taxon>
        <taxon>Chordata</taxon>
        <taxon>Tunicata</taxon>
        <taxon>Ascidiacea</taxon>
        <taxon>Phlebobranchia</taxon>
        <taxon>Cionidae</taxon>
        <taxon>Ciona</taxon>
    </lineage>
</organism>
<dbReference type="GO" id="GO:0004348">
    <property type="term" value="F:glucosylceramidase activity"/>
    <property type="evidence" value="ECO:0007669"/>
    <property type="project" value="UniProtKB-EC"/>
</dbReference>
<dbReference type="PROSITE" id="PS00653">
    <property type="entry name" value="GLYCOSYL_HYDROL_F1_2"/>
    <property type="match status" value="1"/>
</dbReference>
<dbReference type="EC" id="3.2.1.21" evidence="5"/>
<evidence type="ECO:0000256" key="11">
    <source>
        <dbReference type="ARBA" id="ARBA00051414"/>
    </source>
</evidence>
<dbReference type="PANTHER" id="PTHR10353">
    <property type="entry name" value="GLYCOSYL HYDROLASE"/>
    <property type="match status" value="1"/>
</dbReference>
<dbReference type="OMA" id="VEQWITL"/>
<name>H2YEU8_CIOSA</name>
<evidence type="ECO:0000256" key="15">
    <source>
        <dbReference type="ARBA" id="ARBA00068094"/>
    </source>
</evidence>
<reference evidence="20" key="1">
    <citation type="submission" date="2003-08" db="EMBL/GenBank/DDBJ databases">
        <authorList>
            <person name="Birren B."/>
            <person name="Nusbaum C."/>
            <person name="Abebe A."/>
            <person name="Abouelleil A."/>
            <person name="Adekoya E."/>
            <person name="Ait-zahra M."/>
            <person name="Allen N."/>
            <person name="Allen T."/>
            <person name="An P."/>
            <person name="Anderson M."/>
            <person name="Anderson S."/>
            <person name="Arachchi H."/>
            <person name="Armbruster J."/>
            <person name="Bachantsang P."/>
            <person name="Baldwin J."/>
            <person name="Barry A."/>
            <person name="Bayul T."/>
            <person name="Blitshsteyn B."/>
            <person name="Bloom T."/>
            <person name="Blye J."/>
            <person name="Boguslavskiy L."/>
            <person name="Borowsky M."/>
            <person name="Boukhgalter B."/>
            <person name="Brunache A."/>
            <person name="Butler J."/>
            <person name="Calixte N."/>
            <person name="Calvo S."/>
            <person name="Camarata J."/>
            <person name="Campo K."/>
            <person name="Chang J."/>
            <person name="Cheshatsang Y."/>
            <person name="Citroen M."/>
            <person name="Collymore A."/>
            <person name="Considine T."/>
            <person name="Cook A."/>
            <person name="Cooke P."/>
            <person name="Corum B."/>
            <person name="Cuomo C."/>
            <person name="David R."/>
            <person name="Dawoe T."/>
            <person name="Degray S."/>
            <person name="Dodge S."/>
            <person name="Dooley K."/>
            <person name="Dorje P."/>
            <person name="Dorjee K."/>
            <person name="Dorris L."/>
            <person name="Duffey N."/>
            <person name="Dupes A."/>
            <person name="Elkins T."/>
            <person name="Engels R."/>
            <person name="Erickson J."/>
            <person name="Farina A."/>
            <person name="Faro S."/>
            <person name="Ferreira P."/>
            <person name="Fischer H."/>
            <person name="Fitzgerald M."/>
            <person name="Foley K."/>
            <person name="Gage D."/>
            <person name="Galagan J."/>
            <person name="Gearin G."/>
            <person name="Gnerre S."/>
            <person name="Gnirke A."/>
            <person name="Goyette A."/>
            <person name="Graham J."/>
            <person name="Grandbois E."/>
            <person name="Gyaltsen K."/>
            <person name="Hafez N."/>
            <person name="Hagopian D."/>
            <person name="Hagos B."/>
            <person name="Hall J."/>
            <person name="Hatcher B."/>
            <person name="Heller A."/>
            <person name="Higgins H."/>
            <person name="Honan T."/>
            <person name="Horn A."/>
            <person name="Houde N."/>
            <person name="Hughes L."/>
            <person name="Hulme W."/>
            <person name="Husby E."/>
            <person name="Iliev I."/>
            <person name="Jaffe D."/>
            <person name="Jones C."/>
            <person name="Kamal M."/>
            <person name="Kamat A."/>
            <person name="Kamvysselis M."/>
            <person name="Karlsson E."/>
            <person name="Kells C."/>
            <person name="Kieu A."/>
            <person name="Kisner P."/>
            <person name="Kodira C."/>
            <person name="Kulbokas E."/>
            <person name="Labutti K."/>
            <person name="Lama D."/>
            <person name="Landers T."/>
            <person name="Leger J."/>
            <person name="Levine S."/>
            <person name="Lewis D."/>
            <person name="Lewis T."/>
            <person name="Lindblad-toh K."/>
            <person name="Liu X."/>
            <person name="Lokyitsang T."/>
            <person name="Lokyitsang Y."/>
            <person name="Lucien O."/>
            <person name="Lui A."/>
            <person name="Ma L.J."/>
            <person name="Mabbitt R."/>
            <person name="Macdonald J."/>
            <person name="Maclean C."/>
            <person name="Major J."/>
            <person name="Manning J."/>
            <person name="Marabella R."/>
            <person name="Maru K."/>
            <person name="Matthews C."/>
            <person name="Mauceli E."/>
            <person name="Mccarthy M."/>
            <person name="Mcdonough S."/>
            <person name="Mcghee T."/>
            <person name="Meldrim J."/>
            <person name="Meneus L."/>
            <person name="Mesirov J."/>
            <person name="Mihalev A."/>
            <person name="Mihova T."/>
            <person name="Mikkelsen T."/>
            <person name="Mlenga V."/>
            <person name="Moru K."/>
            <person name="Mozes J."/>
            <person name="Mulrain L."/>
            <person name="Munson G."/>
            <person name="Naylor J."/>
            <person name="Newes C."/>
            <person name="Nguyen C."/>
            <person name="Nguyen N."/>
            <person name="Nguyen T."/>
            <person name="Nicol R."/>
            <person name="Nielsen C."/>
            <person name="Nizzari M."/>
            <person name="Norbu C."/>
            <person name="Norbu N."/>
            <person name="O'donnell P."/>
            <person name="Okoawo O."/>
            <person name="O'leary S."/>
            <person name="Omotosho B."/>
            <person name="O'neill K."/>
            <person name="Osman S."/>
            <person name="Parker S."/>
            <person name="Perrin D."/>
            <person name="Phunkhang P."/>
            <person name="Piqani B."/>
            <person name="Purcell S."/>
            <person name="Rachupka T."/>
            <person name="Ramasamy U."/>
            <person name="Rameau R."/>
            <person name="Ray V."/>
            <person name="Raymond C."/>
            <person name="Retta R."/>
            <person name="Richardson S."/>
            <person name="Rise C."/>
            <person name="Rodriguez J."/>
            <person name="Rogers J."/>
            <person name="Rogov P."/>
            <person name="Rutman M."/>
            <person name="Schupbach R."/>
            <person name="Seaman C."/>
            <person name="Settipalli S."/>
            <person name="Sharpe T."/>
            <person name="Sheridan J."/>
            <person name="Sherpa N."/>
            <person name="Shi J."/>
            <person name="Smirnov S."/>
            <person name="Smith C."/>
            <person name="Sougnez C."/>
            <person name="Spencer B."/>
            <person name="Stalker J."/>
            <person name="Stange-thomann N."/>
            <person name="Stavropoulos S."/>
            <person name="Stetson K."/>
            <person name="Stone C."/>
            <person name="Stone S."/>
            <person name="Stubbs M."/>
            <person name="Talamas J."/>
            <person name="Tchuinga P."/>
            <person name="Tenzing P."/>
            <person name="Tesfaye S."/>
            <person name="Theodore J."/>
            <person name="Thoulutsang Y."/>
            <person name="Topham K."/>
            <person name="Towey S."/>
            <person name="Tsamla T."/>
            <person name="Tsomo N."/>
            <person name="Vallee D."/>
            <person name="Vassiliev H."/>
            <person name="Venkataraman V."/>
            <person name="Vinson J."/>
            <person name="Vo A."/>
            <person name="Wade C."/>
            <person name="Wang S."/>
            <person name="Wangchuk T."/>
            <person name="Wangdi T."/>
            <person name="Whittaker C."/>
            <person name="Wilkinson J."/>
            <person name="Wu Y."/>
            <person name="Wyman D."/>
            <person name="Yadav S."/>
            <person name="Yang S."/>
            <person name="Yang X."/>
            <person name="Yeager S."/>
            <person name="Yee E."/>
            <person name="Young G."/>
            <person name="Zainoun J."/>
            <person name="Zembeck L."/>
            <person name="Zimmer A."/>
            <person name="Zody M."/>
            <person name="Lander E."/>
        </authorList>
    </citation>
    <scope>NUCLEOTIDE SEQUENCE [LARGE SCALE GENOMIC DNA]</scope>
</reference>
<comment type="catalytic activity">
    <reaction evidence="8">
        <text>a beta-D-galactosyl-(1&lt;-&gt;1')-N-acylsphing-4-enine + H2O = an N-acylsphing-4-enine + D-galactose</text>
        <dbReference type="Rhea" id="RHEA:14297"/>
        <dbReference type="ChEBI" id="CHEBI:4139"/>
        <dbReference type="ChEBI" id="CHEBI:15377"/>
        <dbReference type="ChEBI" id="CHEBI:18390"/>
        <dbReference type="ChEBI" id="CHEBI:52639"/>
        <dbReference type="EC" id="3.2.1.46"/>
    </reaction>
    <physiologicalReaction direction="left-to-right" evidence="8">
        <dbReference type="Rhea" id="RHEA:14298"/>
    </physiologicalReaction>
</comment>
<comment type="catalytic activity">
    <reaction evidence="10">
        <text>beta-D-galactosyl-(1&lt;-&gt;1')-N-octadecanoylsphing-4-enine + H2O = N-octadecanoylsphing-4-enine + D-galactose</text>
        <dbReference type="Rhea" id="RHEA:59292"/>
        <dbReference type="ChEBI" id="CHEBI:4139"/>
        <dbReference type="ChEBI" id="CHEBI:15377"/>
        <dbReference type="ChEBI" id="CHEBI:72961"/>
        <dbReference type="ChEBI" id="CHEBI:84720"/>
    </reaction>
    <physiologicalReaction direction="left-to-right" evidence="10">
        <dbReference type="Rhea" id="RHEA:59293"/>
    </physiologicalReaction>
</comment>
<dbReference type="InterPro" id="IPR017853">
    <property type="entry name" value="GH"/>
</dbReference>
<evidence type="ECO:0000256" key="5">
    <source>
        <dbReference type="ARBA" id="ARBA00012744"/>
    </source>
</evidence>
<evidence type="ECO:0000256" key="10">
    <source>
        <dbReference type="ARBA" id="ARBA00050809"/>
    </source>
</evidence>
<accession>H2YEU8</accession>
<evidence type="ECO:0000256" key="12">
    <source>
        <dbReference type="ARBA" id="ARBA00051666"/>
    </source>
</evidence>
<keyword evidence="6" id="KW-0378">Hydrolase</keyword>
<dbReference type="FunFam" id="3.20.20.80:FF:000011">
    <property type="entry name" value="Cytosolic beta-glucosidase"/>
    <property type="match status" value="1"/>
</dbReference>
<dbReference type="Ensembl" id="ENSCSAVT00000003903.1">
    <property type="protein sequence ID" value="ENSCSAVP00000003846.1"/>
    <property type="gene ID" value="ENSCSAVG00000002273.1"/>
</dbReference>
<dbReference type="GO" id="GO:0008422">
    <property type="term" value="F:beta-glucosidase activity"/>
    <property type="evidence" value="ECO:0007669"/>
    <property type="project" value="UniProtKB-EC"/>
</dbReference>
<keyword evidence="7" id="KW-0326">Glycosidase</keyword>
<reference evidence="19" key="3">
    <citation type="submission" date="2025-09" db="UniProtKB">
        <authorList>
            <consortium name="Ensembl"/>
        </authorList>
    </citation>
    <scope>IDENTIFICATION</scope>
</reference>
<protein>
    <recommendedName>
        <fullName evidence="15">Cytosolic beta-glucosidase</fullName>
        <ecNumber evidence="5">3.2.1.21</ecNumber>
        <ecNumber evidence="4">3.2.1.45</ecNumber>
        <ecNumber evidence="3">3.2.1.46</ecNumber>
    </recommendedName>
    <alternativeName>
        <fullName evidence="16">Cytosolic galactosylceramidase</fullName>
    </alternativeName>
    <alternativeName>
        <fullName evidence="18">Cytosolic glucosylceramidase</fullName>
    </alternativeName>
    <alternativeName>
        <fullName evidence="17">Cytosolic glycosylceramidase</fullName>
    </alternativeName>
</protein>
<evidence type="ECO:0000256" key="18">
    <source>
        <dbReference type="ARBA" id="ARBA00083229"/>
    </source>
</evidence>
<dbReference type="EC" id="3.2.1.45" evidence="4"/>
<dbReference type="PANTHER" id="PTHR10353:SF36">
    <property type="entry name" value="LP05116P"/>
    <property type="match status" value="1"/>
</dbReference>
<comment type="catalytic activity">
    <reaction evidence="12">
        <text>beta-D-glucosyl-(1&lt;-&gt;1)-N-octadecanoylsphing-4-enine + H2O = N-octadecanoylsphing-4-enine + D-glucose</text>
        <dbReference type="Rhea" id="RHEA:59284"/>
        <dbReference type="ChEBI" id="CHEBI:4167"/>
        <dbReference type="ChEBI" id="CHEBI:15377"/>
        <dbReference type="ChEBI" id="CHEBI:72961"/>
        <dbReference type="ChEBI" id="CHEBI:84719"/>
    </reaction>
    <physiologicalReaction direction="left-to-right" evidence="12">
        <dbReference type="Rhea" id="RHEA:59285"/>
    </physiologicalReaction>
</comment>
<dbReference type="eggNOG" id="KOG0626">
    <property type="taxonomic scope" value="Eukaryota"/>
</dbReference>
<evidence type="ECO:0000313" key="19">
    <source>
        <dbReference type="Ensembl" id="ENSCSAVP00000003846.1"/>
    </source>
</evidence>
<dbReference type="EC" id="3.2.1.46" evidence="3"/>